<evidence type="ECO:0000256" key="4">
    <source>
        <dbReference type="ARBA" id="ARBA00022475"/>
    </source>
</evidence>
<reference evidence="9 10" key="1">
    <citation type="submission" date="2016-10" db="EMBL/GenBank/DDBJ databases">
        <authorList>
            <person name="de Groot N.N."/>
        </authorList>
    </citation>
    <scope>NUCLEOTIDE SEQUENCE [LARGE SCALE GENOMIC DNA]</scope>
    <source>
        <strain evidence="9 10">DSM 17890</strain>
    </source>
</reference>
<comment type="similarity">
    <text evidence="2 8">Belongs to the 4-toluene sulfonate uptake permease (TSUP) (TC 2.A.102) family.</text>
</comment>
<keyword evidence="7 8" id="KW-0472">Membrane</keyword>
<evidence type="ECO:0000256" key="1">
    <source>
        <dbReference type="ARBA" id="ARBA00004651"/>
    </source>
</evidence>
<dbReference type="AlphaFoldDB" id="A0A1H2RRH3"/>
<keyword evidence="4 8" id="KW-1003">Cell membrane</keyword>
<name>A0A1H2RRH3_9RHOB</name>
<feature type="transmembrane region" description="Helical" evidence="8">
    <location>
        <begin position="170"/>
        <end position="193"/>
    </location>
</feature>
<dbReference type="PANTHER" id="PTHR30269:SF32">
    <property type="entry name" value="MEMBRANE TRANSPORTER PROTEIN-RELATED"/>
    <property type="match status" value="1"/>
</dbReference>
<feature type="transmembrane region" description="Helical" evidence="8">
    <location>
        <begin position="199"/>
        <end position="217"/>
    </location>
</feature>
<protein>
    <recommendedName>
        <fullName evidence="8">Probable membrane transporter protein</fullName>
    </recommendedName>
</protein>
<evidence type="ECO:0000256" key="2">
    <source>
        <dbReference type="ARBA" id="ARBA00009142"/>
    </source>
</evidence>
<keyword evidence="6 8" id="KW-1133">Transmembrane helix</keyword>
<evidence type="ECO:0000256" key="3">
    <source>
        <dbReference type="ARBA" id="ARBA00022448"/>
    </source>
</evidence>
<feature type="transmembrane region" description="Helical" evidence="8">
    <location>
        <begin position="77"/>
        <end position="96"/>
    </location>
</feature>
<dbReference type="Pfam" id="PF01925">
    <property type="entry name" value="TauE"/>
    <property type="match status" value="1"/>
</dbReference>
<sequence>MPVAYAPEELAVIAFAMLFAGFVKGATGLGYSTTCLPIMALALGLKASLPLALAPSLASNAAVMLGAGPIWPAMRRFWPMLALAPVGVLCGAALLGRVAGDTAGAALGCALIAWIAFAAAKPHWRLPPAMERPAAPAVGLLTGTINGLTGSQVLPITPFLMSLDMPRGTFLHTLNLSFTLSSFTMAAALAGLGLMTRDAALVSLCGVALSIAGVRAGGAMRKRLPEQAFRNLVLGVLGLAGAALVARGLG</sequence>
<keyword evidence="3" id="KW-0813">Transport</keyword>
<dbReference type="STRING" id="356660.SAMN05444336_101442"/>
<accession>A0A1H2RRH3</accession>
<keyword evidence="10" id="KW-1185">Reference proteome</keyword>
<gene>
    <name evidence="9" type="ORF">SAMN05444336_101442</name>
</gene>
<dbReference type="InterPro" id="IPR002781">
    <property type="entry name" value="TM_pro_TauE-like"/>
</dbReference>
<dbReference type="InterPro" id="IPR052017">
    <property type="entry name" value="TSUP"/>
</dbReference>
<feature type="transmembrane region" description="Helical" evidence="8">
    <location>
        <begin position="229"/>
        <end position="249"/>
    </location>
</feature>
<keyword evidence="5 8" id="KW-0812">Transmembrane</keyword>
<evidence type="ECO:0000256" key="7">
    <source>
        <dbReference type="ARBA" id="ARBA00023136"/>
    </source>
</evidence>
<feature type="transmembrane region" description="Helical" evidence="8">
    <location>
        <begin position="102"/>
        <end position="120"/>
    </location>
</feature>
<dbReference type="OrthoDB" id="9800873at2"/>
<dbReference type="EMBL" id="FNMZ01000001">
    <property type="protein sequence ID" value="SDW22011.1"/>
    <property type="molecule type" value="Genomic_DNA"/>
</dbReference>
<feature type="transmembrane region" description="Helical" evidence="8">
    <location>
        <begin position="49"/>
        <end position="70"/>
    </location>
</feature>
<evidence type="ECO:0000256" key="6">
    <source>
        <dbReference type="ARBA" id="ARBA00022989"/>
    </source>
</evidence>
<proteinExistence type="inferred from homology"/>
<organism evidence="9 10">
    <name type="scientific">Albimonas donghaensis</name>
    <dbReference type="NCBI Taxonomy" id="356660"/>
    <lineage>
        <taxon>Bacteria</taxon>
        <taxon>Pseudomonadati</taxon>
        <taxon>Pseudomonadota</taxon>
        <taxon>Alphaproteobacteria</taxon>
        <taxon>Rhodobacterales</taxon>
        <taxon>Paracoccaceae</taxon>
        <taxon>Albimonas</taxon>
    </lineage>
</organism>
<evidence type="ECO:0000256" key="8">
    <source>
        <dbReference type="RuleBase" id="RU363041"/>
    </source>
</evidence>
<dbReference type="PANTHER" id="PTHR30269">
    <property type="entry name" value="TRANSMEMBRANE PROTEIN YFCA"/>
    <property type="match status" value="1"/>
</dbReference>
<dbReference type="GO" id="GO:0005886">
    <property type="term" value="C:plasma membrane"/>
    <property type="evidence" value="ECO:0007669"/>
    <property type="project" value="UniProtKB-SubCell"/>
</dbReference>
<evidence type="ECO:0000256" key="5">
    <source>
        <dbReference type="ARBA" id="ARBA00022692"/>
    </source>
</evidence>
<dbReference type="RefSeq" id="WP_092679489.1">
    <property type="nucleotide sequence ID" value="NZ_FNMZ01000001.1"/>
</dbReference>
<dbReference type="Proteomes" id="UP000199118">
    <property type="component" value="Unassembled WGS sequence"/>
</dbReference>
<comment type="subcellular location">
    <subcellularLocation>
        <location evidence="1 8">Cell membrane</location>
        <topology evidence="1 8">Multi-pass membrane protein</topology>
    </subcellularLocation>
</comment>
<evidence type="ECO:0000313" key="10">
    <source>
        <dbReference type="Proteomes" id="UP000199118"/>
    </source>
</evidence>
<evidence type="ECO:0000313" key="9">
    <source>
        <dbReference type="EMBL" id="SDW22011.1"/>
    </source>
</evidence>